<dbReference type="Proteomes" id="UP001238088">
    <property type="component" value="Unassembled WGS sequence"/>
</dbReference>
<protein>
    <submittedName>
        <fullName evidence="1">Uncharacterized protein</fullName>
    </submittedName>
</protein>
<reference evidence="1 2" key="1">
    <citation type="submission" date="2023-07" db="EMBL/GenBank/DDBJ databases">
        <title>Genomic Encyclopedia of Type Strains, Phase IV (KMG-IV): sequencing the most valuable type-strain genomes for metagenomic binning, comparative biology and taxonomic classification.</title>
        <authorList>
            <person name="Goeker M."/>
        </authorList>
    </citation>
    <scope>NUCLEOTIDE SEQUENCE [LARGE SCALE GENOMIC DNA]</scope>
    <source>
        <strain evidence="1 2">DSM 23494</strain>
    </source>
</reference>
<organism evidence="1 2">
    <name type="scientific">Cytobacillus purgationiresistens</name>
    <dbReference type="NCBI Taxonomy" id="863449"/>
    <lineage>
        <taxon>Bacteria</taxon>
        <taxon>Bacillati</taxon>
        <taxon>Bacillota</taxon>
        <taxon>Bacilli</taxon>
        <taxon>Bacillales</taxon>
        <taxon>Bacillaceae</taxon>
        <taxon>Cytobacillus</taxon>
    </lineage>
</organism>
<dbReference type="EMBL" id="JAUSUB010000006">
    <property type="protein sequence ID" value="MDQ0269953.1"/>
    <property type="molecule type" value="Genomic_DNA"/>
</dbReference>
<keyword evidence="2" id="KW-1185">Reference proteome</keyword>
<gene>
    <name evidence="1" type="ORF">J2S17_001825</name>
</gene>
<evidence type="ECO:0000313" key="1">
    <source>
        <dbReference type="EMBL" id="MDQ0269953.1"/>
    </source>
</evidence>
<comment type="caution">
    <text evidence="1">The sequence shown here is derived from an EMBL/GenBank/DDBJ whole genome shotgun (WGS) entry which is preliminary data.</text>
</comment>
<evidence type="ECO:0000313" key="2">
    <source>
        <dbReference type="Proteomes" id="UP001238088"/>
    </source>
</evidence>
<sequence>MIFKNELKLKESEVGGDVGWLDHETLEEMKLNNYG</sequence>
<accession>A0ABU0AFB5</accession>
<proteinExistence type="predicted"/>
<name>A0ABU0AFB5_9BACI</name>